<dbReference type="RefSeq" id="WP_156742793.1">
    <property type="nucleotide sequence ID" value="NZ_CACRYJ010000059.1"/>
</dbReference>
<feature type="domain" description="CT398-like coiled coil hairpin" evidence="2">
    <location>
        <begin position="15"/>
        <end position="194"/>
    </location>
</feature>
<evidence type="ECO:0000259" key="2">
    <source>
        <dbReference type="Pfam" id="PF24481"/>
    </source>
</evidence>
<proteinExistence type="predicted"/>
<keyword evidence="1" id="KW-0175">Coiled coil</keyword>
<sequence length="247" mass="27009">MSTAPVADQQRLLDVQAIDTRLAQLAHQRRSHPSLATLAEFSKRAQDLERVRAETAVLVSDTRRELAKAETDVEQVANRAARDQQRLDSGAGSAKDLQAMTHELESLGRRKAALEEVELEVMERLEAAEGEVTAVTAQAEALRADTERLEAERDAAFAQLDEAIAKAQAERAATVEGIDEKLVALYERVRTQTGGLAAVALRGESTESVNLSLTERAAIRDAQPEEVIQSEEYGYILVRVPATEGRP</sequence>
<feature type="coiled-coil region" evidence="1">
    <location>
        <begin position="59"/>
        <end position="166"/>
    </location>
</feature>
<dbReference type="InterPro" id="IPR056003">
    <property type="entry name" value="CT398_CC_hairpin"/>
</dbReference>
<evidence type="ECO:0000256" key="1">
    <source>
        <dbReference type="SAM" id="Coils"/>
    </source>
</evidence>
<keyword evidence="4" id="KW-1185">Reference proteome</keyword>
<evidence type="ECO:0000313" key="3">
    <source>
        <dbReference type="EMBL" id="VZO39488.1"/>
    </source>
</evidence>
<dbReference type="Gene3D" id="1.10.287.1490">
    <property type="match status" value="1"/>
</dbReference>
<dbReference type="Proteomes" id="UP000419743">
    <property type="component" value="Unassembled WGS sequence"/>
</dbReference>
<comment type="caution">
    <text evidence="3">The sequence shown here is derived from an EMBL/GenBank/DDBJ whole genome shotgun (WGS) entry which is preliminary data.</text>
</comment>
<protein>
    <recommendedName>
        <fullName evidence="2">CT398-like coiled coil hairpin domain-containing protein</fullName>
    </recommendedName>
</protein>
<reference evidence="3 4" key="1">
    <citation type="submission" date="2019-11" db="EMBL/GenBank/DDBJ databases">
        <authorList>
            <person name="Criscuolo A."/>
        </authorList>
    </citation>
    <scope>NUCLEOTIDE SEQUENCE [LARGE SCALE GENOMIC DNA]</scope>
    <source>
        <strain evidence="3">CIP111667</strain>
    </source>
</reference>
<organism evidence="3 4">
    <name type="scientific">Occultella aeris</name>
    <dbReference type="NCBI Taxonomy" id="2761496"/>
    <lineage>
        <taxon>Bacteria</taxon>
        <taxon>Bacillati</taxon>
        <taxon>Actinomycetota</taxon>
        <taxon>Actinomycetes</taxon>
        <taxon>Micrococcales</taxon>
        <taxon>Ruaniaceae</taxon>
        <taxon>Occultella</taxon>
    </lineage>
</organism>
<dbReference type="Pfam" id="PF24481">
    <property type="entry name" value="CT398_CC"/>
    <property type="match status" value="1"/>
</dbReference>
<dbReference type="AlphaFoldDB" id="A0A7M4DPU4"/>
<dbReference type="EMBL" id="CACRYJ010000059">
    <property type="protein sequence ID" value="VZO39488.1"/>
    <property type="molecule type" value="Genomic_DNA"/>
</dbReference>
<gene>
    <name evidence="3" type="ORF">HALOF300_04180</name>
</gene>
<accession>A0A7M4DPU4</accession>
<evidence type="ECO:0000313" key="4">
    <source>
        <dbReference type="Proteomes" id="UP000419743"/>
    </source>
</evidence>
<name>A0A7M4DPU4_9MICO</name>